<dbReference type="WBParaSite" id="PgR116_g016_t07">
    <property type="protein sequence ID" value="PgR116_g016_t07"/>
    <property type="gene ID" value="PgR116_g016"/>
</dbReference>
<evidence type="ECO:0000256" key="1">
    <source>
        <dbReference type="SAM" id="Phobius"/>
    </source>
</evidence>
<keyword evidence="2" id="KW-1185">Reference proteome</keyword>
<dbReference type="AlphaFoldDB" id="A0A915CBN7"/>
<accession>A0A915CBN7</accession>
<keyword evidence="1" id="KW-0472">Membrane</keyword>
<dbReference type="Proteomes" id="UP000887569">
    <property type="component" value="Unplaced"/>
</dbReference>
<keyword evidence="1" id="KW-1133">Transmembrane helix</keyword>
<reference evidence="3" key="1">
    <citation type="submission" date="2022-11" db="UniProtKB">
        <authorList>
            <consortium name="WormBaseParasite"/>
        </authorList>
    </citation>
    <scope>IDENTIFICATION</scope>
</reference>
<feature type="transmembrane region" description="Helical" evidence="1">
    <location>
        <begin position="35"/>
        <end position="56"/>
    </location>
</feature>
<name>A0A915CBN7_PARUN</name>
<organism evidence="2 3">
    <name type="scientific">Parascaris univalens</name>
    <name type="common">Nematode worm</name>
    <dbReference type="NCBI Taxonomy" id="6257"/>
    <lineage>
        <taxon>Eukaryota</taxon>
        <taxon>Metazoa</taxon>
        <taxon>Ecdysozoa</taxon>
        <taxon>Nematoda</taxon>
        <taxon>Chromadorea</taxon>
        <taxon>Rhabditida</taxon>
        <taxon>Spirurina</taxon>
        <taxon>Ascaridomorpha</taxon>
        <taxon>Ascaridoidea</taxon>
        <taxon>Ascarididae</taxon>
        <taxon>Parascaris</taxon>
    </lineage>
</organism>
<keyword evidence="1" id="KW-0812">Transmembrane</keyword>
<sequence>MRSMNFMDFMMDFTGKKRHIKDTTIRLIRIDAKRITINCISTLNFLSLSISIFPLGKWRISDIFKKEYS</sequence>
<evidence type="ECO:0000313" key="2">
    <source>
        <dbReference type="Proteomes" id="UP000887569"/>
    </source>
</evidence>
<proteinExistence type="predicted"/>
<protein>
    <submittedName>
        <fullName evidence="3">Uncharacterized protein</fullName>
    </submittedName>
</protein>
<evidence type="ECO:0000313" key="3">
    <source>
        <dbReference type="WBParaSite" id="PgR116_g016_t07"/>
    </source>
</evidence>